<proteinExistence type="predicted"/>
<dbReference type="PROSITE" id="PS50956">
    <property type="entry name" value="HTH_ASNC_2"/>
    <property type="match status" value="1"/>
</dbReference>
<dbReference type="GO" id="GO:0005829">
    <property type="term" value="C:cytosol"/>
    <property type="evidence" value="ECO:0007669"/>
    <property type="project" value="TreeGrafter"/>
</dbReference>
<dbReference type="AlphaFoldDB" id="A0A1U7PQJ7"/>
<name>A0A1U7PQJ7_9BACI</name>
<evidence type="ECO:0000313" key="6">
    <source>
        <dbReference type="Proteomes" id="UP000187550"/>
    </source>
</evidence>
<dbReference type="Pfam" id="PF01037">
    <property type="entry name" value="AsnC_trans_reg"/>
    <property type="match status" value="1"/>
</dbReference>
<feature type="domain" description="HTH asnC-type" evidence="4">
    <location>
        <begin position="2"/>
        <end position="63"/>
    </location>
</feature>
<keyword evidence="1" id="KW-0805">Transcription regulation</keyword>
<dbReference type="InterPro" id="IPR036390">
    <property type="entry name" value="WH_DNA-bd_sf"/>
</dbReference>
<evidence type="ECO:0000256" key="2">
    <source>
        <dbReference type="ARBA" id="ARBA00023125"/>
    </source>
</evidence>
<dbReference type="SUPFAM" id="SSF46785">
    <property type="entry name" value="Winged helix' DNA-binding domain"/>
    <property type="match status" value="1"/>
</dbReference>
<dbReference type="SMART" id="SM00344">
    <property type="entry name" value="HTH_ASNC"/>
    <property type="match status" value="1"/>
</dbReference>
<gene>
    <name evidence="5" type="ORF">SAMN05428946_2529</name>
</gene>
<dbReference type="PANTHER" id="PTHR30154:SF55">
    <property type="entry name" value="HTH-TYPE TRANSCRIPTIONAL REGULATOR LRPB"/>
    <property type="match status" value="1"/>
</dbReference>
<dbReference type="Proteomes" id="UP000187550">
    <property type="component" value="Unassembled WGS sequence"/>
</dbReference>
<reference evidence="6" key="1">
    <citation type="submission" date="2017-01" db="EMBL/GenBank/DDBJ databases">
        <authorList>
            <person name="Varghese N."/>
            <person name="Submissions S."/>
        </authorList>
    </citation>
    <scope>NUCLEOTIDE SEQUENCE [LARGE SCALE GENOMIC DNA]</scope>
    <source>
        <strain evidence="6">MNA4</strain>
    </source>
</reference>
<organism evidence="5 6">
    <name type="scientific">Edaphobacillus lindanitolerans</name>
    <dbReference type="NCBI Taxonomy" id="550447"/>
    <lineage>
        <taxon>Bacteria</taxon>
        <taxon>Bacillati</taxon>
        <taxon>Bacillota</taxon>
        <taxon>Bacilli</taxon>
        <taxon>Bacillales</taxon>
        <taxon>Bacillaceae</taxon>
        <taxon>Edaphobacillus</taxon>
    </lineage>
</organism>
<dbReference type="InterPro" id="IPR011008">
    <property type="entry name" value="Dimeric_a/b-barrel"/>
</dbReference>
<dbReference type="Gene3D" id="1.10.10.10">
    <property type="entry name" value="Winged helix-like DNA-binding domain superfamily/Winged helix DNA-binding domain"/>
    <property type="match status" value="1"/>
</dbReference>
<dbReference type="STRING" id="550447.SAMN05428946_2529"/>
<evidence type="ECO:0000259" key="4">
    <source>
        <dbReference type="PROSITE" id="PS50956"/>
    </source>
</evidence>
<dbReference type="InterPro" id="IPR019887">
    <property type="entry name" value="Tscrpt_reg_AsnC/Lrp_C"/>
</dbReference>
<dbReference type="OrthoDB" id="34294at2"/>
<dbReference type="GO" id="GO:0043565">
    <property type="term" value="F:sequence-specific DNA binding"/>
    <property type="evidence" value="ECO:0007669"/>
    <property type="project" value="InterPro"/>
</dbReference>
<evidence type="ECO:0000256" key="3">
    <source>
        <dbReference type="ARBA" id="ARBA00023163"/>
    </source>
</evidence>
<keyword evidence="6" id="KW-1185">Reference proteome</keyword>
<dbReference type="Gene3D" id="3.30.70.920">
    <property type="match status" value="1"/>
</dbReference>
<dbReference type="GO" id="GO:0043200">
    <property type="term" value="P:response to amino acid"/>
    <property type="evidence" value="ECO:0007669"/>
    <property type="project" value="TreeGrafter"/>
</dbReference>
<dbReference type="PRINTS" id="PR00033">
    <property type="entry name" value="HTHASNC"/>
</dbReference>
<sequence length="136" mass="15696">MFDRTDRLIIEELFKNSRITMKELGRKVHLTGQAVADRVAKLEDRGVIESYTIKVNQELLGYPVHVLLTIQMTGGNHRPYLSFLEQQQEYVLHNYKVSGHGCYQLECRFPSNEELDQFLTALGRHANYALSIVIKS</sequence>
<dbReference type="Pfam" id="PF13412">
    <property type="entry name" value="HTH_24"/>
    <property type="match status" value="1"/>
</dbReference>
<accession>A0A1U7PQJ7</accession>
<keyword evidence="3" id="KW-0804">Transcription</keyword>
<dbReference type="InterPro" id="IPR019888">
    <property type="entry name" value="Tscrpt_reg_AsnC-like"/>
</dbReference>
<evidence type="ECO:0000313" key="5">
    <source>
        <dbReference type="EMBL" id="SIT90839.1"/>
    </source>
</evidence>
<keyword evidence="2" id="KW-0238">DNA-binding</keyword>
<dbReference type="InterPro" id="IPR036388">
    <property type="entry name" value="WH-like_DNA-bd_sf"/>
</dbReference>
<evidence type="ECO:0000256" key="1">
    <source>
        <dbReference type="ARBA" id="ARBA00023015"/>
    </source>
</evidence>
<dbReference type="SUPFAM" id="SSF54909">
    <property type="entry name" value="Dimeric alpha+beta barrel"/>
    <property type="match status" value="1"/>
</dbReference>
<dbReference type="RefSeq" id="WP_076759762.1">
    <property type="nucleotide sequence ID" value="NZ_FTPL01000004.1"/>
</dbReference>
<dbReference type="InterPro" id="IPR000485">
    <property type="entry name" value="AsnC-type_HTH_dom"/>
</dbReference>
<protein>
    <submittedName>
        <fullName evidence="5">Transcriptional regulator, AsnC family</fullName>
    </submittedName>
</protein>
<dbReference type="PANTHER" id="PTHR30154">
    <property type="entry name" value="LEUCINE-RESPONSIVE REGULATORY PROTEIN"/>
    <property type="match status" value="1"/>
</dbReference>
<dbReference type="EMBL" id="FTPL01000004">
    <property type="protein sequence ID" value="SIT90839.1"/>
    <property type="molecule type" value="Genomic_DNA"/>
</dbReference>